<dbReference type="InterPro" id="IPR028002">
    <property type="entry name" value="Myb_DNA-bind_5"/>
</dbReference>
<dbReference type="EnsemblMetazoa" id="XM_030988022">
    <property type="protein sequence ID" value="XP_030843882"/>
    <property type="gene ID" value="LOC100893975"/>
</dbReference>
<evidence type="ECO:0000313" key="4">
    <source>
        <dbReference type="Proteomes" id="UP000007110"/>
    </source>
</evidence>
<reference evidence="4" key="1">
    <citation type="submission" date="2015-02" db="EMBL/GenBank/DDBJ databases">
        <title>Genome sequencing for Strongylocentrotus purpuratus.</title>
        <authorList>
            <person name="Murali S."/>
            <person name="Liu Y."/>
            <person name="Vee V."/>
            <person name="English A."/>
            <person name="Wang M."/>
            <person name="Skinner E."/>
            <person name="Han Y."/>
            <person name="Muzny D.M."/>
            <person name="Worley K.C."/>
            <person name="Gibbs R.A."/>
        </authorList>
    </citation>
    <scope>NUCLEOTIDE SEQUENCE</scope>
</reference>
<dbReference type="Pfam" id="PF13873">
    <property type="entry name" value="Myb_DNA-bind_5"/>
    <property type="match status" value="1"/>
</dbReference>
<dbReference type="OMA" id="SRIWRIV"/>
<dbReference type="AlphaFoldDB" id="A0A7M7T023"/>
<feature type="compositionally biased region" description="Polar residues" evidence="1">
    <location>
        <begin position="198"/>
        <end position="212"/>
    </location>
</feature>
<evidence type="ECO:0000259" key="2">
    <source>
        <dbReference type="Pfam" id="PF13873"/>
    </source>
</evidence>
<reference evidence="3" key="2">
    <citation type="submission" date="2021-01" db="UniProtKB">
        <authorList>
            <consortium name="EnsemblMetazoa"/>
        </authorList>
    </citation>
    <scope>IDENTIFICATION</scope>
</reference>
<dbReference type="Proteomes" id="UP000007110">
    <property type="component" value="Unassembled WGS sequence"/>
</dbReference>
<name>A0A7M7T023_STRPU</name>
<feature type="region of interest" description="Disordered" evidence="1">
    <location>
        <begin position="264"/>
        <end position="294"/>
    </location>
</feature>
<evidence type="ECO:0000313" key="3">
    <source>
        <dbReference type="EnsemblMetazoa" id="XP_030843882"/>
    </source>
</evidence>
<protein>
    <recommendedName>
        <fullName evidence="2">Myb/SANT-like DNA-binding domain-containing protein</fullName>
    </recommendedName>
</protein>
<dbReference type="OrthoDB" id="3066195at2759"/>
<feature type="region of interest" description="Disordered" evidence="1">
    <location>
        <begin position="1"/>
        <end position="29"/>
    </location>
</feature>
<organism evidence="3 4">
    <name type="scientific">Strongylocentrotus purpuratus</name>
    <name type="common">Purple sea urchin</name>
    <dbReference type="NCBI Taxonomy" id="7668"/>
    <lineage>
        <taxon>Eukaryota</taxon>
        <taxon>Metazoa</taxon>
        <taxon>Echinodermata</taxon>
        <taxon>Eleutherozoa</taxon>
        <taxon>Echinozoa</taxon>
        <taxon>Echinoidea</taxon>
        <taxon>Euechinoidea</taxon>
        <taxon>Echinacea</taxon>
        <taxon>Camarodonta</taxon>
        <taxon>Echinidea</taxon>
        <taxon>Strongylocentrotidae</taxon>
        <taxon>Strongylocentrotus</taxon>
    </lineage>
</organism>
<dbReference type="RefSeq" id="XP_030843882.1">
    <property type="nucleotide sequence ID" value="XM_030988022.1"/>
</dbReference>
<feature type="region of interest" description="Disordered" evidence="1">
    <location>
        <begin position="182"/>
        <end position="213"/>
    </location>
</feature>
<dbReference type="GeneID" id="100893975"/>
<keyword evidence="4" id="KW-1185">Reference proteome</keyword>
<sequence length="456" mass="52665">MHFSSKHDKHGGFGQPPIKIKRSLPLEPKGQNFSTHEKILLLDLISKHGRQLVDENDTLSIFRRTRIWRVVYTEFNQHQEVSQRTEKQLRLLWKNLKARCKREFRLNAKQYNTPGYVITDPLLRKMSTLVGIEGDLLAPVLVVRPNHETRTVFPPPCQLQVKLNRVNMEAPIKDLGRRVGCTMSDSNQVHTSPGPGTVQEQSRTGETSSSTAVRKVDELAISRRKKAIPRKASEAVKSEVIEIDDDIIKLEESEDICRRFYDDIRDNDSNTQSNGDGWLEDGPPSDPTRTYLQDEDPVCPRAETSHATVARAAIPQNNLHHHMPIRARKLIKIHSQHQERHLSDDYLKTVEDEGGEGALLHNHDQGHDTDLEGTETKECSALEKEMLKMARKEHDMKMTSMLMKRKQIMQIKRREHLAKMENYRTNKEILRLKKRKLELEIRNGLYLEEVEDDLDS</sequence>
<evidence type="ECO:0000256" key="1">
    <source>
        <dbReference type="SAM" id="MobiDB-lite"/>
    </source>
</evidence>
<proteinExistence type="predicted"/>
<dbReference type="KEGG" id="spu:100893975"/>
<dbReference type="InParanoid" id="A0A7M7T023"/>
<accession>A0A7M7T023</accession>
<feature type="domain" description="Myb/SANT-like DNA-binding" evidence="2">
    <location>
        <begin position="30"/>
        <end position="103"/>
    </location>
</feature>